<feature type="region of interest" description="Disordered" evidence="7">
    <location>
        <begin position="1"/>
        <end position="23"/>
    </location>
</feature>
<keyword evidence="3 6" id="KW-0540">Nuclease</keyword>
<keyword evidence="4 6" id="KW-0378">Hydrolase</keyword>
<protein>
    <recommendedName>
        <fullName evidence="6">Exodeoxyribonuclease 7 small subunit</fullName>
        <ecNumber evidence="6">3.1.11.6</ecNumber>
    </recommendedName>
    <alternativeName>
        <fullName evidence="6">Exodeoxyribonuclease VII small subunit</fullName>
        <shortName evidence="6">Exonuclease VII small subunit</shortName>
    </alternativeName>
</protein>
<evidence type="ECO:0000256" key="4">
    <source>
        <dbReference type="ARBA" id="ARBA00022801"/>
    </source>
</evidence>
<dbReference type="GO" id="GO:0009318">
    <property type="term" value="C:exodeoxyribonuclease VII complex"/>
    <property type="evidence" value="ECO:0007669"/>
    <property type="project" value="UniProtKB-UniRule"/>
</dbReference>
<dbReference type="NCBIfam" id="NF002139">
    <property type="entry name" value="PRK00977.1-3"/>
    <property type="match status" value="1"/>
</dbReference>
<dbReference type="SUPFAM" id="SSF116842">
    <property type="entry name" value="XseB-like"/>
    <property type="match status" value="1"/>
</dbReference>
<proteinExistence type="inferred from homology"/>
<organism evidence="8 9">
    <name type="scientific">Dermatophilus congolensis</name>
    <dbReference type="NCBI Taxonomy" id="1863"/>
    <lineage>
        <taxon>Bacteria</taxon>
        <taxon>Bacillati</taxon>
        <taxon>Actinomycetota</taxon>
        <taxon>Actinomycetes</taxon>
        <taxon>Micrococcales</taxon>
        <taxon>Dermatophilaceae</taxon>
        <taxon>Dermatophilus</taxon>
    </lineage>
</organism>
<evidence type="ECO:0000256" key="3">
    <source>
        <dbReference type="ARBA" id="ARBA00022722"/>
    </source>
</evidence>
<name>A0A239VPQ5_9MICO</name>
<dbReference type="GO" id="GO:0006308">
    <property type="term" value="P:DNA catabolic process"/>
    <property type="evidence" value="ECO:0007669"/>
    <property type="project" value="UniProtKB-UniRule"/>
</dbReference>
<dbReference type="Proteomes" id="UP000242637">
    <property type="component" value="Chromosome 1"/>
</dbReference>
<keyword evidence="9" id="KW-1185">Reference proteome</keyword>
<dbReference type="KEGG" id="dco:SAMEA4475696_2025"/>
<dbReference type="AlphaFoldDB" id="A0A239VPQ5"/>
<comment type="subunit">
    <text evidence="6">Heterooligomer composed of large and small subunits.</text>
</comment>
<dbReference type="STRING" id="1121387.GCA_000429885_00393"/>
<evidence type="ECO:0000256" key="7">
    <source>
        <dbReference type="SAM" id="MobiDB-lite"/>
    </source>
</evidence>
<dbReference type="RefSeq" id="WP_034400406.1">
    <property type="nucleotide sequence ID" value="NZ_LT906453.1"/>
</dbReference>
<keyword evidence="5 6" id="KW-0269">Exonuclease</keyword>
<dbReference type="PANTHER" id="PTHR34137:SF1">
    <property type="entry name" value="EXODEOXYRIBONUCLEASE 7 SMALL SUBUNIT"/>
    <property type="match status" value="1"/>
</dbReference>
<dbReference type="HAMAP" id="MF_00337">
    <property type="entry name" value="Exonuc_7_S"/>
    <property type="match status" value="1"/>
</dbReference>
<keyword evidence="2 6" id="KW-0963">Cytoplasm</keyword>
<comment type="function">
    <text evidence="6">Bidirectionally degrades single-stranded DNA into large acid-insoluble oligonucleotides, which are then degraded further into small acid-soluble oligonucleotides.</text>
</comment>
<dbReference type="GeneID" id="63460203"/>
<dbReference type="EC" id="3.1.11.6" evidence="6"/>
<comment type="similarity">
    <text evidence="1 6">Belongs to the XseB family.</text>
</comment>
<evidence type="ECO:0000256" key="2">
    <source>
        <dbReference type="ARBA" id="ARBA00022490"/>
    </source>
</evidence>
<dbReference type="Pfam" id="PF02609">
    <property type="entry name" value="Exonuc_VII_S"/>
    <property type="match status" value="1"/>
</dbReference>
<comment type="catalytic activity">
    <reaction evidence="6">
        <text>Exonucleolytic cleavage in either 5'- to 3'- or 3'- to 5'-direction to yield nucleoside 5'-phosphates.</text>
        <dbReference type="EC" id="3.1.11.6"/>
    </reaction>
</comment>
<reference evidence="8 9" key="1">
    <citation type="submission" date="2017-06" db="EMBL/GenBank/DDBJ databases">
        <authorList>
            <consortium name="Pathogen Informatics"/>
        </authorList>
    </citation>
    <scope>NUCLEOTIDE SEQUENCE [LARGE SCALE GENOMIC DNA]</scope>
    <source>
        <strain evidence="8 9">NCTC13039</strain>
    </source>
</reference>
<dbReference type="GO" id="GO:0008855">
    <property type="term" value="F:exodeoxyribonuclease VII activity"/>
    <property type="evidence" value="ECO:0007669"/>
    <property type="project" value="UniProtKB-UniRule"/>
</dbReference>
<dbReference type="Gene3D" id="1.10.287.1040">
    <property type="entry name" value="Exonuclease VII, small subunit"/>
    <property type="match status" value="1"/>
</dbReference>
<sequence length="88" mass="9701">MASSKDQNCAERSSASENGTQFGDVAELTYEQARDQLIGVVQRLESGQAPLGETMALWERGEALAEHCSSWLDKAEKRIEDRLGSTVR</sequence>
<accession>A0A239VPQ5</accession>
<evidence type="ECO:0000313" key="8">
    <source>
        <dbReference type="EMBL" id="SNV24281.1"/>
    </source>
</evidence>
<dbReference type="InterPro" id="IPR037004">
    <property type="entry name" value="Exonuc_VII_ssu_sf"/>
</dbReference>
<dbReference type="EMBL" id="LT906453">
    <property type="protein sequence ID" value="SNV24281.1"/>
    <property type="molecule type" value="Genomic_DNA"/>
</dbReference>
<dbReference type="PANTHER" id="PTHR34137">
    <property type="entry name" value="EXODEOXYRIBONUCLEASE 7 SMALL SUBUNIT"/>
    <property type="match status" value="1"/>
</dbReference>
<comment type="subcellular location">
    <subcellularLocation>
        <location evidence="6">Cytoplasm</location>
    </subcellularLocation>
</comment>
<gene>
    <name evidence="6 8" type="primary">xseB</name>
    <name evidence="8" type="ORF">SAMEA4475696_02025</name>
</gene>
<dbReference type="InterPro" id="IPR003761">
    <property type="entry name" value="Exonuc_VII_S"/>
</dbReference>
<evidence type="ECO:0000256" key="6">
    <source>
        <dbReference type="HAMAP-Rule" id="MF_00337"/>
    </source>
</evidence>
<evidence type="ECO:0000313" key="9">
    <source>
        <dbReference type="Proteomes" id="UP000242637"/>
    </source>
</evidence>
<evidence type="ECO:0000256" key="5">
    <source>
        <dbReference type="ARBA" id="ARBA00022839"/>
    </source>
</evidence>
<evidence type="ECO:0000256" key="1">
    <source>
        <dbReference type="ARBA" id="ARBA00009998"/>
    </source>
</evidence>
<dbReference type="OrthoDB" id="5244334at2"/>
<dbReference type="GO" id="GO:0005829">
    <property type="term" value="C:cytosol"/>
    <property type="evidence" value="ECO:0007669"/>
    <property type="project" value="TreeGrafter"/>
</dbReference>
<feature type="compositionally biased region" description="Polar residues" evidence="7">
    <location>
        <begin position="1"/>
        <end position="21"/>
    </location>
</feature>
<dbReference type="NCBIfam" id="TIGR01280">
    <property type="entry name" value="xseB"/>
    <property type="match status" value="1"/>
</dbReference>